<name>A0A245ZT19_9SPHN</name>
<keyword evidence="3" id="KW-1185">Reference proteome</keyword>
<reference evidence="2 3" key="1">
    <citation type="submission" date="2017-03" db="EMBL/GenBank/DDBJ databases">
        <title>Genome sequence of Sphingomonas mucosissima DSM 17494.</title>
        <authorList>
            <person name="Poehlein A."/>
            <person name="Wuebbeler J.H."/>
            <person name="Steinbuechel A."/>
            <person name="Daniel R."/>
        </authorList>
    </citation>
    <scope>NUCLEOTIDE SEQUENCE [LARGE SCALE GENOMIC DNA]</scope>
    <source>
        <strain evidence="2 3">DSM 17494</strain>
    </source>
</reference>
<evidence type="ECO:0000313" key="2">
    <source>
        <dbReference type="EMBL" id="OWK32867.1"/>
    </source>
</evidence>
<accession>A0A245ZT19</accession>
<comment type="caution">
    <text evidence="2">The sequence shown here is derived from an EMBL/GenBank/DDBJ whole genome shotgun (WGS) entry which is preliminary data.</text>
</comment>
<feature type="transmembrane region" description="Helical" evidence="1">
    <location>
        <begin position="89"/>
        <end position="112"/>
    </location>
</feature>
<evidence type="ECO:0000256" key="1">
    <source>
        <dbReference type="SAM" id="Phobius"/>
    </source>
</evidence>
<feature type="transmembrane region" description="Helical" evidence="1">
    <location>
        <begin position="61"/>
        <end position="83"/>
    </location>
</feature>
<feature type="transmembrane region" description="Helical" evidence="1">
    <location>
        <begin position="252"/>
        <end position="270"/>
    </location>
</feature>
<protein>
    <submittedName>
        <fullName evidence="2">Uncharacterized protein</fullName>
    </submittedName>
</protein>
<gene>
    <name evidence="2" type="ORF">SPMU_12090</name>
</gene>
<organism evidence="2 3">
    <name type="scientific">Sphingomonas mucosissima</name>
    <dbReference type="NCBI Taxonomy" id="370959"/>
    <lineage>
        <taxon>Bacteria</taxon>
        <taxon>Pseudomonadati</taxon>
        <taxon>Pseudomonadota</taxon>
        <taxon>Alphaproteobacteria</taxon>
        <taxon>Sphingomonadales</taxon>
        <taxon>Sphingomonadaceae</taxon>
        <taxon>Sphingomonas</taxon>
    </lineage>
</organism>
<evidence type="ECO:0000313" key="3">
    <source>
        <dbReference type="Proteomes" id="UP000197783"/>
    </source>
</evidence>
<feature type="transmembrane region" description="Helical" evidence="1">
    <location>
        <begin position="162"/>
        <end position="181"/>
    </location>
</feature>
<dbReference type="AlphaFoldDB" id="A0A245ZT19"/>
<keyword evidence="1" id="KW-0812">Transmembrane</keyword>
<dbReference type="OrthoDB" id="7557912at2"/>
<dbReference type="RefSeq" id="WP_140418416.1">
    <property type="nucleotide sequence ID" value="NZ_NBBJ01000001.1"/>
</dbReference>
<feature type="transmembrane region" description="Helical" evidence="1">
    <location>
        <begin position="133"/>
        <end position="156"/>
    </location>
</feature>
<dbReference type="EMBL" id="NBBJ01000001">
    <property type="protein sequence ID" value="OWK32867.1"/>
    <property type="molecule type" value="Genomic_DNA"/>
</dbReference>
<feature type="transmembrane region" description="Helical" evidence="1">
    <location>
        <begin position="211"/>
        <end position="240"/>
    </location>
</feature>
<keyword evidence="1" id="KW-0472">Membrane</keyword>
<sequence>MSRDPLSSASRAGPFDKLAGVAAQFEPAGDGYLYRQDGWGPGIPVTLLERDAFVRAGARDLLLHLAALALCVVAAWLAAVRVTSGADDVVGAVVFATFASAAAILLLISHEWHRRAASRAMAARRPAAPPRTAPGGGAGYGTIAGVMAIALLWLFTGTIGTTAYRAFFAVSVLLIGMFLIVRRWLARRRLTPSQRRAATPLRRASAEPASVGAGCAMLLFFLLETVAGIFALFGTVALVLRLAGQPIEDPNGWVFAIGFLLGGAVAYAAMRMIDRLCKRWTGLSAMDAFSWLPVHW</sequence>
<keyword evidence="1" id="KW-1133">Transmembrane helix</keyword>
<dbReference type="Proteomes" id="UP000197783">
    <property type="component" value="Unassembled WGS sequence"/>
</dbReference>
<proteinExistence type="predicted"/>